<dbReference type="RefSeq" id="XP_060296819.1">
    <property type="nucleotide sequence ID" value="XM_060447463.1"/>
</dbReference>
<evidence type="ECO:0000313" key="2">
    <source>
        <dbReference type="EMBL" id="KAK0718026.1"/>
    </source>
</evidence>
<name>A0AA40DYW7_9PEZI</name>
<dbReference type="Pfam" id="PF09995">
    <property type="entry name" value="MPAB_Lcp_cat"/>
    <property type="match status" value="1"/>
</dbReference>
<sequence>MAAAVDLRFPSGAWAWAGSALALYALLCALLRHRQQHAMEAAHPFPTRASLASMTHAQAYEIQKWLGEQEFPSVIAGSIFFALFKTYSVPSISQLLAQTGEIGRCGNGRRDVEKTSKRAADTSVLLTNMVVARPQSARAVQAVARTRFLHAAHRRAGRISDDDMLYTLSLFTLEPMRWVDEFEWRRLSAAERCAVAAFWKALGEDLDVPYRALPSSRAAGGAGWVDGLHWLEELDAWRREYAARHVRLHESNVALAAATLDIALFELPAVLKLAGRHVVSILLGPEVRDAVGLPPPPAHYETIFRIAVAARKFVVRHLCLPRPHWLRMRHLLDDPDPHTGRYHVARWIAHPWYARRGRWGPRAWLRWARGGVEDENRFHAEGYKIREVGPARLVGKGGDEMDEIEQSVRARRGTCPVATL</sequence>
<dbReference type="Proteomes" id="UP001172101">
    <property type="component" value="Unassembled WGS sequence"/>
</dbReference>
<dbReference type="EMBL" id="JAUIRO010000004">
    <property type="protein sequence ID" value="KAK0718026.1"/>
    <property type="molecule type" value="Genomic_DNA"/>
</dbReference>
<dbReference type="InterPro" id="IPR046366">
    <property type="entry name" value="MPAB"/>
</dbReference>
<dbReference type="PANTHER" id="PTHR36124:SF1">
    <property type="entry name" value="ER-BOUND OXYGENASE MPAB_MPAB'_RUBBER OXYGENASE CATALYTIC DOMAIN-CONTAINING PROTEIN"/>
    <property type="match status" value="1"/>
</dbReference>
<reference evidence="2" key="1">
    <citation type="submission" date="2023-06" db="EMBL/GenBank/DDBJ databases">
        <title>Genome-scale phylogeny and comparative genomics of the fungal order Sordariales.</title>
        <authorList>
            <consortium name="Lawrence Berkeley National Laboratory"/>
            <person name="Hensen N."/>
            <person name="Bonometti L."/>
            <person name="Westerberg I."/>
            <person name="Brannstrom I.O."/>
            <person name="Guillou S."/>
            <person name="Cros-Aarteil S."/>
            <person name="Calhoun S."/>
            <person name="Haridas S."/>
            <person name="Kuo A."/>
            <person name="Mondo S."/>
            <person name="Pangilinan J."/>
            <person name="Riley R."/>
            <person name="LaButti K."/>
            <person name="Andreopoulos B."/>
            <person name="Lipzen A."/>
            <person name="Chen C."/>
            <person name="Yanf M."/>
            <person name="Daum C."/>
            <person name="Ng V."/>
            <person name="Clum A."/>
            <person name="Steindorff A."/>
            <person name="Ohm R."/>
            <person name="Martin F."/>
            <person name="Silar P."/>
            <person name="Natvig D."/>
            <person name="Lalanne C."/>
            <person name="Gautier V."/>
            <person name="Ament-velasquez S.L."/>
            <person name="Kruys A."/>
            <person name="Hutchinson M.I."/>
            <person name="Powell A.J."/>
            <person name="Barry K."/>
            <person name="Miller A.N."/>
            <person name="Grigoriev I.V."/>
            <person name="Debuchy R."/>
            <person name="Gladieux P."/>
            <person name="Thoren M.H."/>
            <person name="Johannesson H."/>
        </authorList>
    </citation>
    <scope>NUCLEOTIDE SEQUENCE</scope>
    <source>
        <strain evidence="2">SMH2392-1A</strain>
    </source>
</reference>
<organism evidence="2 3">
    <name type="scientific">Lasiosphaeria miniovina</name>
    <dbReference type="NCBI Taxonomy" id="1954250"/>
    <lineage>
        <taxon>Eukaryota</taxon>
        <taxon>Fungi</taxon>
        <taxon>Dikarya</taxon>
        <taxon>Ascomycota</taxon>
        <taxon>Pezizomycotina</taxon>
        <taxon>Sordariomycetes</taxon>
        <taxon>Sordariomycetidae</taxon>
        <taxon>Sordariales</taxon>
        <taxon>Lasiosphaeriaceae</taxon>
        <taxon>Lasiosphaeria</taxon>
    </lineage>
</organism>
<proteinExistence type="predicted"/>
<accession>A0AA40DYW7</accession>
<evidence type="ECO:0000259" key="1">
    <source>
        <dbReference type="Pfam" id="PF09995"/>
    </source>
</evidence>
<evidence type="ECO:0000313" key="3">
    <source>
        <dbReference type="Proteomes" id="UP001172101"/>
    </source>
</evidence>
<dbReference type="PANTHER" id="PTHR36124">
    <property type="match status" value="1"/>
</dbReference>
<dbReference type="GeneID" id="85330733"/>
<dbReference type="GO" id="GO:0016491">
    <property type="term" value="F:oxidoreductase activity"/>
    <property type="evidence" value="ECO:0007669"/>
    <property type="project" value="InterPro"/>
</dbReference>
<gene>
    <name evidence="2" type="ORF">B0T26DRAFT_830146</name>
</gene>
<protein>
    <recommendedName>
        <fullName evidence="1">ER-bound oxygenase mpaB/mpaB'/Rubber oxygenase catalytic domain-containing protein</fullName>
    </recommendedName>
</protein>
<feature type="domain" description="ER-bound oxygenase mpaB/mpaB'/Rubber oxygenase catalytic" evidence="1">
    <location>
        <begin position="115"/>
        <end position="309"/>
    </location>
</feature>
<dbReference type="AlphaFoldDB" id="A0AA40DYW7"/>
<comment type="caution">
    <text evidence="2">The sequence shown here is derived from an EMBL/GenBank/DDBJ whole genome shotgun (WGS) entry which is preliminary data.</text>
</comment>
<keyword evidence="3" id="KW-1185">Reference proteome</keyword>
<dbReference type="InterPro" id="IPR018713">
    <property type="entry name" value="MPAB/Lcp_cat_dom"/>
</dbReference>